<dbReference type="PROSITE" id="PS50041">
    <property type="entry name" value="C_TYPE_LECTIN_2"/>
    <property type="match status" value="1"/>
</dbReference>
<evidence type="ECO:0000313" key="5">
    <source>
        <dbReference type="Proteomes" id="UP000838412"/>
    </source>
</evidence>
<reference evidence="4" key="1">
    <citation type="submission" date="2022-01" db="EMBL/GenBank/DDBJ databases">
        <authorList>
            <person name="Braso-Vives M."/>
        </authorList>
    </citation>
    <scope>NUCLEOTIDE SEQUENCE</scope>
</reference>
<name>A0A8J9ZEY5_BRALA</name>
<dbReference type="Pfam" id="PF06119">
    <property type="entry name" value="NIDO"/>
    <property type="match status" value="1"/>
</dbReference>
<evidence type="ECO:0000313" key="4">
    <source>
        <dbReference type="EMBL" id="CAH1253362.1"/>
    </source>
</evidence>
<dbReference type="InterPro" id="IPR003886">
    <property type="entry name" value="NIDO_dom"/>
</dbReference>
<dbReference type="SUPFAM" id="SSF56436">
    <property type="entry name" value="C-type lectin-like"/>
    <property type="match status" value="1"/>
</dbReference>
<protein>
    <submittedName>
        <fullName evidence="4">SNED1 protein</fullName>
    </submittedName>
</protein>
<dbReference type="PANTHER" id="PTHR13802:SF59">
    <property type="entry name" value="SUSHI DOMAIN-CONTAINING PROTEIN 2"/>
    <property type="match status" value="1"/>
</dbReference>
<dbReference type="Proteomes" id="UP000838412">
    <property type="component" value="Chromosome 2"/>
</dbReference>
<dbReference type="CDD" id="cd00037">
    <property type="entry name" value="CLECT"/>
    <property type="match status" value="1"/>
</dbReference>
<evidence type="ECO:0000256" key="1">
    <source>
        <dbReference type="SAM" id="SignalP"/>
    </source>
</evidence>
<dbReference type="Gene3D" id="3.10.100.10">
    <property type="entry name" value="Mannose-Binding Protein A, subunit A"/>
    <property type="match status" value="1"/>
</dbReference>
<keyword evidence="1" id="KW-0732">Signal</keyword>
<keyword evidence="5" id="KW-1185">Reference proteome</keyword>
<dbReference type="SMART" id="SM00034">
    <property type="entry name" value="CLECT"/>
    <property type="match status" value="1"/>
</dbReference>
<gene>
    <name evidence="4" type="primary">SNED1</name>
    <name evidence="4" type="ORF">BLAG_LOCUS13167</name>
</gene>
<proteinExistence type="predicted"/>
<dbReference type="InterPro" id="IPR001304">
    <property type="entry name" value="C-type_lectin-like"/>
</dbReference>
<evidence type="ECO:0000259" key="3">
    <source>
        <dbReference type="PROSITE" id="PS51220"/>
    </source>
</evidence>
<dbReference type="EMBL" id="OV696687">
    <property type="protein sequence ID" value="CAH1253362.1"/>
    <property type="molecule type" value="Genomic_DNA"/>
</dbReference>
<feature type="domain" description="C-type lectin" evidence="2">
    <location>
        <begin position="281"/>
        <end position="406"/>
    </location>
</feature>
<dbReference type="SMART" id="SM00539">
    <property type="entry name" value="NIDO"/>
    <property type="match status" value="1"/>
</dbReference>
<dbReference type="GO" id="GO:0007160">
    <property type="term" value="P:cell-matrix adhesion"/>
    <property type="evidence" value="ECO:0007669"/>
    <property type="project" value="InterPro"/>
</dbReference>
<dbReference type="PANTHER" id="PTHR13802">
    <property type="entry name" value="MUCIN 4-RELATED"/>
    <property type="match status" value="1"/>
</dbReference>
<accession>A0A8J9ZEY5</accession>
<dbReference type="AlphaFoldDB" id="A0A8J9ZEY5"/>
<feature type="chain" id="PRO_5035479136" evidence="1">
    <location>
        <begin position="20"/>
        <end position="437"/>
    </location>
</feature>
<dbReference type="PROSITE" id="PS51220">
    <property type="entry name" value="NIDO"/>
    <property type="match status" value="1"/>
</dbReference>
<dbReference type="InterPro" id="IPR016187">
    <property type="entry name" value="CTDL_fold"/>
</dbReference>
<dbReference type="OrthoDB" id="6236007at2759"/>
<evidence type="ECO:0000259" key="2">
    <source>
        <dbReference type="PROSITE" id="PS50041"/>
    </source>
</evidence>
<dbReference type="Pfam" id="PF00059">
    <property type="entry name" value="Lectin_C"/>
    <property type="match status" value="1"/>
</dbReference>
<organism evidence="4 5">
    <name type="scientific">Branchiostoma lanceolatum</name>
    <name type="common">Common lancelet</name>
    <name type="synonym">Amphioxus lanceolatum</name>
    <dbReference type="NCBI Taxonomy" id="7740"/>
    <lineage>
        <taxon>Eukaryota</taxon>
        <taxon>Metazoa</taxon>
        <taxon>Chordata</taxon>
        <taxon>Cephalochordata</taxon>
        <taxon>Leptocardii</taxon>
        <taxon>Amphioxiformes</taxon>
        <taxon>Branchiostomatidae</taxon>
        <taxon>Branchiostoma</taxon>
    </lineage>
</organism>
<feature type="signal peptide" evidence="1">
    <location>
        <begin position="1"/>
        <end position="19"/>
    </location>
</feature>
<dbReference type="InterPro" id="IPR016186">
    <property type="entry name" value="C-type_lectin-like/link_sf"/>
</dbReference>
<dbReference type="InterPro" id="IPR051495">
    <property type="entry name" value="Epithelial_Barrier/Signaling"/>
</dbReference>
<feature type="domain" description="NIDO" evidence="3">
    <location>
        <begin position="100"/>
        <end position="263"/>
    </location>
</feature>
<sequence>MRQLTLAACLLASLAVSLAQITPVSNAALYPYGPGTADILDPAADDGTSGEQSLSTPFPFFGKTYNSLHVNTNGAISFGTAVTGFTTSAFPVNNNTVIAAFFTDIKTSYTPRAGYIYHRETTDAGVLARATTDIQTAFPADHGSFVANWVYIATWHEVGLKGATGDGNNLRNTFQLVLITNGCKSFVLFNYDQIQFLQGAISGGDGATGTGPNPAQVGINRGNGIYYTLHPYSRTTNLYNLPTWTDPAVPGPPGRWYRRTDQALIGNSPALVCPSGYTSRRGDKCLKLGNNPTYPISYPLAKSTCAGDGAELFIIRSQADTEWIIGKLTRYNRRHGKLRDVWIGLTDEDNEGTFVWDDGTALNVTGYAPWAEGTHEHNIGFRNCVFLNKRLSWLWYVQKCDGYRPYEEDNGAGRWEQDAGPNSYVCAKNAIPVEPDC</sequence>